<protein>
    <submittedName>
        <fullName evidence="1">Uncharacterized protein</fullName>
    </submittedName>
</protein>
<proteinExistence type="predicted"/>
<dbReference type="RefSeq" id="WP_011439648.1">
    <property type="nucleotide sequence ID" value="NC_007778.1"/>
</dbReference>
<gene>
    <name evidence="1" type="ordered locus">RPB_0748</name>
</gene>
<dbReference type="EMBL" id="CP000250">
    <property type="protein sequence ID" value="ABD05459.1"/>
    <property type="molecule type" value="Genomic_DNA"/>
</dbReference>
<dbReference type="KEGG" id="rpb:RPB_0748"/>
<dbReference type="STRING" id="316058.RPB_0748"/>
<dbReference type="HOGENOM" id="CLU_2864920_0_0_5"/>
<evidence type="ECO:0000313" key="1">
    <source>
        <dbReference type="EMBL" id="ABD05459.1"/>
    </source>
</evidence>
<dbReference type="Proteomes" id="UP000008809">
    <property type="component" value="Chromosome"/>
</dbReference>
<keyword evidence="2" id="KW-1185">Reference proteome</keyword>
<dbReference type="AlphaFoldDB" id="Q2J251"/>
<evidence type="ECO:0000313" key="2">
    <source>
        <dbReference type="Proteomes" id="UP000008809"/>
    </source>
</evidence>
<reference evidence="1 2" key="1">
    <citation type="submission" date="2006-01" db="EMBL/GenBank/DDBJ databases">
        <title>Complete sequence of Rhodopseudomonas palustris HaA2.</title>
        <authorList>
            <consortium name="US DOE Joint Genome Institute"/>
            <person name="Copeland A."/>
            <person name="Lucas S."/>
            <person name="Lapidus A."/>
            <person name="Barry K."/>
            <person name="Detter J.C."/>
            <person name="Glavina T."/>
            <person name="Hammon N."/>
            <person name="Israni S."/>
            <person name="Pitluck S."/>
            <person name="Chain P."/>
            <person name="Malfatti S."/>
            <person name="Shin M."/>
            <person name="Vergez L."/>
            <person name="Schmutz J."/>
            <person name="Larimer F."/>
            <person name="Land M."/>
            <person name="Hauser L."/>
            <person name="Pelletier D.A."/>
            <person name="Kyrpides N."/>
            <person name="Anderson I."/>
            <person name="Oda Y."/>
            <person name="Harwood C.S."/>
            <person name="Richardson P."/>
        </authorList>
    </citation>
    <scope>NUCLEOTIDE SEQUENCE [LARGE SCALE GENOMIC DNA]</scope>
    <source>
        <strain evidence="1 2">HaA2</strain>
    </source>
</reference>
<organism evidence="1 2">
    <name type="scientific">Rhodopseudomonas palustris (strain HaA2)</name>
    <dbReference type="NCBI Taxonomy" id="316058"/>
    <lineage>
        <taxon>Bacteria</taxon>
        <taxon>Pseudomonadati</taxon>
        <taxon>Pseudomonadota</taxon>
        <taxon>Alphaproteobacteria</taxon>
        <taxon>Hyphomicrobiales</taxon>
        <taxon>Nitrobacteraceae</taxon>
        <taxon>Rhodopseudomonas</taxon>
    </lineage>
</organism>
<dbReference type="OrthoDB" id="8141281at2"/>
<sequence length="64" mass="6965">MKPQDAGHFRDLSPDELEVLAAVEWAQAAALSGGPKGLVMKSASEMHARAKIKRMLLSQVPTRH</sequence>
<name>Q2J251_RHOP2</name>
<accession>Q2J251</accession>